<dbReference type="InterPro" id="IPR000821">
    <property type="entry name" value="Ala_racemase"/>
</dbReference>
<dbReference type="InterPro" id="IPR020622">
    <property type="entry name" value="Ala_racemase_pyridoxalP-BS"/>
</dbReference>
<evidence type="ECO:0000256" key="2">
    <source>
        <dbReference type="ARBA" id="ARBA00022898"/>
    </source>
</evidence>
<dbReference type="SUPFAM" id="SSF51419">
    <property type="entry name" value="PLP-binding barrel"/>
    <property type="match status" value="1"/>
</dbReference>
<feature type="binding site" evidence="5">
    <location>
        <position position="290"/>
    </location>
    <ligand>
        <name>substrate</name>
    </ligand>
</feature>
<gene>
    <name evidence="7" type="primary">alr</name>
    <name evidence="7" type="ORF">H9L01_03225</name>
</gene>
<dbReference type="PRINTS" id="PR00992">
    <property type="entry name" value="ALARACEMASE"/>
</dbReference>
<evidence type="ECO:0000256" key="1">
    <source>
        <dbReference type="ARBA" id="ARBA00001933"/>
    </source>
</evidence>
<dbReference type="RefSeq" id="WP_187534594.1">
    <property type="nucleotide sequence ID" value="NZ_CBCSHU010000006.1"/>
</dbReference>
<dbReference type="SUPFAM" id="SSF50621">
    <property type="entry name" value="Alanine racemase C-terminal domain-like"/>
    <property type="match status" value="1"/>
</dbReference>
<keyword evidence="2 4" id="KW-0663">Pyridoxal phosphate</keyword>
<dbReference type="Pfam" id="PF00842">
    <property type="entry name" value="Ala_racemase_C"/>
    <property type="match status" value="1"/>
</dbReference>
<keyword evidence="8" id="KW-1185">Reference proteome</keyword>
<dbReference type="InterPro" id="IPR009006">
    <property type="entry name" value="Ala_racemase/Decarboxylase_C"/>
</dbReference>
<feature type="binding site" evidence="5">
    <location>
        <position position="129"/>
    </location>
    <ligand>
        <name>substrate</name>
    </ligand>
</feature>
<evidence type="ECO:0000259" key="6">
    <source>
        <dbReference type="SMART" id="SM01005"/>
    </source>
</evidence>
<dbReference type="EC" id="5.1.1.1" evidence="7"/>
<dbReference type="GO" id="GO:0030170">
    <property type="term" value="F:pyridoxal phosphate binding"/>
    <property type="evidence" value="ECO:0007669"/>
    <property type="project" value="TreeGrafter"/>
</dbReference>
<dbReference type="AlphaFoldDB" id="A0A7G9S0L9"/>
<evidence type="ECO:0000313" key="7">
    <source>
        <dbReference type="EMBL" id="QNN61394.1"/>
    </source>
</evidence>
<dbReference type="KEGG" id="eio:H9L01_03225"/>
<keyword evidence="3 7" id="KW-0413">Isomerase</keyword>
<protein>
    <submittedName>
        <fullName evidence="7">Alanine racemase</fullName>
        <ecNumber evidence="7">5.1.1.1</ecNumber>
    </submittedName>
</protein>
<organism evidence="7 8">
    <name type="scientific">Erysipelothrix inopinata</name>
    <dbReference type="NCBI Taxonomy" id="225084"/>
    <lineage>
        <taxon>Bacteria</taxon>
        <taxon>Bacillati</taxon>
        <taxon>Bacillota</taxon>
        <taxon>Erysipelotrichia</taxon>
        <taxon>Erysipelotrichales</taxon>
        <taxon>Erysipelotrichaceae</taxon>
        <taxon>Erysipelothrix</taxon>
    </lineage>
</organism>
<reference evidence="7 8" key="1">
    <citation type="submission" date="2020-08" db="EMBL/GenBank/DDBJ databases">
        <title>Genome sequence of Erysipelothrix inopinata DSM 15511T.</title>
        <authorList>
            <person name="Hyun D.-W."/>
            <person name="Bae J.-W."/>
        </authorList>
    </citation>
    <scope>NUCLEOTIDE SEQUENCE [LARGE SCALE GENOMIC DNA]</scope>
    <source>
        <strain evidence="7 8">DSM 15511</strain>
    </source>
</reference>
<dbReference type="GO" id="GO:0009252">
    <property type="term" value="P:peptidoglycan biosynthetic process"/>
    <property type="evidence" value="ECO:0007669"/>
    <property type="project" value="TreeGrafter"/>
</dbReference>
<dbReference type="PANTHER" id="PTHR30511">
    <property type="entry name" value="ALANINE RACEMASE"/>
    <property type="match status" value="1"/>
</dbReference>
<evidence type="ECO:0000313" key="8">
    <source>
        <dbReference type="Proteomes" id="UP000515928"/>
    </source>
</evidence>
<accession>A0A7G9S0L9</accession>
<name>A0A7G9S0L9_9FIRM</name>
<comment type="cofactor">
    <cofactor evidence="1 4">
        <name>pyridoxal 5'-phosphate</name>
        <dbReference type="ChEBI" id="CHEBI:597326"/>
    </cofactor>
</comment>
<dbReference type="NCBIfam" id="TIGR00492">
    <property type="entry name" value="alr"/>
    <property type="match status" value="1"/>
</dbReference>
<dbReference type="SMART" id="SM01005">
    <property type="entry name" value="Ala_racemase_C"/>
    <property type="match status" value="1"/>
</dbReference>
<dbReference type="Pfam" id="PF01168">
    <property type="entry name" value="Ala_racemase_N"/>
    <property type="match status" value="1"/>
</dbReference>
<evidence type="ECO:0000256" key="3">
    <source>
        <dbReference type="ARBA" id="ARBA00023235"/>
    </source>
</evidence>
<feature type="modified residue" description="N6-(pyridoxal phosphate)lysine" evidence="4">
    <location>
        <position position="35"/>
    </location>
</feature>
<dbReference type="InterPro" id="IPR029066">
    <property type="entry name" value="PLP-binding_barrel"/>
</dbReference>
<evidence type="ECO:0000256" key="5">
    <source>
        <dbReference type="PIRSR" id="PIRSR600821-52"/>
    </source>
</evidence>
<dbReference type="InterPro" id="IPR011079">
    <property type="entry name" value="Ala_racemase_C"/>
</dbReference>
<feature type="domain" description="Alanine racemase C-terminal" evidence="6">
    <location>
        <begin position="222"/>
        <end position="343"/>
    </location>
</feature>
<evidence type="ECO:0000256" key="4">
    <source>
        <dbReference type="PIRSR" id="PIRSR600821-50"/>
    </source>
</evidence>
<dbReference type="EMBL" id="CP060715">
    <property type="protein sequence ID" value="QNN61394.1"/>
    <property type="molecule type" value="Genomic_DNA"/>
</dbReference>
<dbReference type="GO" id="GO:0005829">
    <property type="term" value="C:cytosol"/>
    <property type="evidence" value="ECO:0007669"/>
    <property type="project" value="TreeGrafter"/>
</dbReference>
<dbReference type="GO" id="GO:0030632">
    <property type="term" value="P:D-alanine biosynthetic process"/>
    <property type="evidence" value="ECO:0007669"/>
    <property type="project" value="TreeGrafter"/>
</dbReference>
<dbReference type="PANTHER" id="PTHR30511:SF0">
    <property type="entry name" value="ALANINE RACEMASE, CATABOLIC-RELATED"/>
    <property type="match status" value="1"/>
</dbReference>
<dbReference type="PROSITE" id="PS00395">
    <property type="entry name" value="ALANINE_RACEMASE"/>
    <property type="match status" value="1"/>
</dbReference>
<dbReference type="GO" id="GO:0008784">
    <property type="term" value="F:alanine racemase activity"/>
    <property type="evidence" value="ECO:0007669"/>
    <property type="project" value="UniProtKB-EC"/>
</dbReference>
<dbReference type="CDD" id="cd00430">
    <property type="entry name" value="PLPDE_III_AR"/>
    <property type="match status" value="1"/>
</dbReference>
<proteinExistence type="predicted"/>
<dbReference type="Gene3D" id="2.40.37.10">
    <property type="entry name" value="Lyase, Ornithine Decarboxylase, Chain A, domain 1"/>
    <property type="match status" value="1"/>
</dbReference>
<dbReference type="Proteomes" id="UP000515928">
    <property type="component" value="Chromosome"/>
</dbReference>
<dbReference type="InterPro" id="IPR001608">
    <property type="entry name" value="Ala_racemase_N"/>
</dbReference>
<sequence length="344" mass="39403">MSIRETWIEISKSNCIHNYERLKEATQKEIMPVVKGNAYGHGDTMISQILEEHGAPMLCVFSYDEAIKLEKDGIKTDILIFSNVELSDIEAYHQPNFIYTISSEDWYQKIKGTNLDVRFHIEINTGMNRSGFRNRDVIEAVLSDLNVEGIYTHFQSPTNMEKGKLQLEKFKEMIKSLNHDFAWIHVGNAPLELVKRETWINSFRVGLGVYGYRVDVDNLKPVLSMYSNIVHKDTAYAGETIGYDHTYDVMETMSFATMSIGYADNFDVRNHDVPVWIRDTFYSIVGKVCMNQTMMAVDERIQVGDTVELIGSHRTCDMISKGTGISTYAILSTLSERIERKLTK</sequence>
<dbReference type="Gene3D" id="3.20.20.10">
    <property type="entry name" value="Alanine racemase"/>
    <property type="match status" value="1"/>
</dbReference>